<dbReference type="InterPro" id="IPR002347">
    <property type="entry name" value="SDR_fam"/>
</dbReference>
<dbReference type="NCBIfam" id="NF005853">
    <property type="entry name" value="PRK07774.1"/>
    <property type="match status" value="1"/>
</dbReference>
<gene>
    <name evidence="2" type="ORF">ACFO0A_12155</name>
</gene>
<dbReference type="PANTHER" id="PTHR42760:SF40">
    <property type="entry name" value="3-OXOACYL-[ACYL-CARRIER-PROTEIN] REDUCTASE, CHLOROPLASTIC"/>
    <property type="match status" value="1"/>
</dbReference>
<dbReference type="PROSITE" id="PS00061">
    <property type="entry name" value="ADH_SHORT"/>
    <property type="match status" value="1"/>
</dbReference>
<dbReference type="PRINTS" id="PR00081">
    <property type="entry name" value="GDHRDH"/>
</dbReference>
<dbReference type="EMBL" id="JBHSDR010000006">
    <property type="protein sequence ID" value="MFC4295809.1"/>
    <property type="molecule type" value="Genomic_DNA"/>
</dbReference>
<evidence type="ECO:0000313" key="2">
    <source>
        <dbReference type="EMBL" id="MFC4295809.1"/>
    </source>
</evidence>
<evidence type="ECO:0000313" key="3">
    <source>
        <dbReference type="Proteomes" id="UP001595828"/>
    </source>
</evidence>
<protein>
    <submittedName>
        <fullName evidence="2">SDR family oxidoreductase</fullName>
    </submittedName>
</protein>
<dbReference type="SUPFAM" id="SSF51735">
    <property type="entry name" value="NAD(P)-binding Rossmann-fold domains"/>
    <property type="match status" value="1"/>
</dbReference>
<dbReference type="Proteomes" id="UP001595828">
    <property type="component" value="Unassembled WGS sequence"/>
</dbReference>
<dbReference type="InterPro" id="IPR036291">
    <property type="entry name" value="NAD(P)-bd_dom_sf"/>
</dbReference>
<keyword evidence="3" id="KW-1185">Reference proteome</keyword>
<dbReference type="PRINTS" id="PR00080">
    <property type="entry name" value="SDRFAMILY"/>
</dbReference>
<dbReference type="Gene3D" id="3.40.50.720">
    <property type="entry name" value="NAD(P)-binding Rossmann-like Domain"/>
    <property type="match status" value="1"/>
</dbReference>
<dbReference type="CDD" id="cd05233">
    <property type="entry name" value="SDR_c"/>
    <property type="match status" value="1"/>
</dbReference>
<sequence length="261" mass="26654">MPFTNEQFRLDGKVAIMTGAGGRGNSIGRAYAFGLANAGAAVIVADLNGEGAKAVADEIVAAGGKALGVEADITDRGSVAKMVEAGVAAFGGIDILVNNAALMVEIVGTPASQISTEDLDRALKVNLHGALNCSQAVIPEMARRGGGRIVNQLSAGAFPAQSVYGVTKVALLGLTTTLATELGSQNITVNAIAPGMTKSDAGLSLTPDDSPLVQYVENRTPIHGRDVPDALVGALIMLVSDAGRWMTGQTLNIDGGWVMRN</sequence>
<reference evidence="3" key="1">
    <citation type="journal article" date="2019" name="Int. J. Syst. Evol. Microbiol.">
        <title>The Global Catalogue of Microorganisms (GCM) 10K type strain sequencing project: providing services to taxonomists for standard genome sequencing and annotation.</title>
        <authorList>
            <consortium name="The Broad Institute Genomics Platform"/>
            <consortium name="The Broad Institute Genome Sequencing Center for Infectious Disease"/>
            <person name="Wu L."/>
            <person name="Ma J."/>
        </authorList>
    </citation>
    <scope>NUCLEOTIDE SEQUENCE [LARGE SCALE GENOMIC DNA]</scope>
    <source>
        <strain evidence="3">CGMCC 1.12989</strain>
    </source>
</reference>
<proteinExistence type="inferred from homology"/>
<dbReference type="PANTHER" id="PTHR42760">
    <property type="entry name" value="SHORT-CHAIN DEHYDROGENASES/REDUCTASES FAMILY MEMBER"/>
    <property type="match status" value="1"/>
</dbReference>
<evidence type="ECO:0000256" key="1">
    <source>
        <dbReference type="ARBA" id="ARBA00006484"/>
    </source>
</evidence>
<name>A0ABV8RR87_9SPHN</name>
<comment type="similarity">
    <text evidence="1">Belongs to the short-chain dehydrogenases/reductases (SDR) family.</text>
</comment>
<dbReference type="RefSeq" id="WP_379539273.1">
    <property type="nucleotide sequence ID" value="NZ_JBHSDR010000006.1"/>
</dbReference>
<organism evidence="2 3">
    <name type="scientific">Novosphingobium tardum</name>
    <dbReference type="NCBI Taxonomy" id="1538021"/>
    <lineage>
        <taxon>Bacteria</taxon>
        <taxon>Pseudomonadati</taxon>
        <taxon>Pseudomonadota</taxon>
        <taxon>Alphaproteobacteria</taxon>
        <taxon>Sphingomonadales</taxon>
        <taxon>Sphingomonadaceae</taxon>
        <taxon>Novosphingobium</taxon>
    </lineage>
</organism>
<comment type="caution">
    <text evidence="2">The sequence shown here is derived from an EMBL/GenBank/DDBJ whole genome shotgun (WGS) entry which is preliminary data.</text>
</comment>
<dbReference type="Pfam" id="PF13561">
    <property type="entry name" value="adh_short_C2"/>
    <property type="match status" value="1"/>
</dbReference>
<accession>A0ABV8RR87</accession>
<dbReference type="InterPro" id="IPR020904">
    <property type="entry name" value="Sc_DH/Rdtase_CS"/>
</dbReference>